<evidence type="ECO:0000256" key="3">
    <source>
        <dbReference type="ARBA" id="ARBA00022741"/>
    </source>
</evidence>
<dbReference type="InterPro" id="IPR004520">
    <property type="entry name" value="GTPase_MnmE"/>
</dbReference>
<evidence type="ECO:0000256" key="4">
    <source>
        <dbReference type="ARBA" id="ARBA00022801"/>
    </source>
</evidence>
<dbReference type="InterPro" id="IPR027266">
    <property type="entry name" value="TrmE/GcvT-like"/>
</dbReference>
<dbReference type="EMBL" id="CP042306">
    <property type="protein sequence ID" value="QDZ08848.1"/>
    <property type="molecule type" value="Genomic_DNA"/>
</dbReference>
<sequence>MDTIYAPSTGAPPAAIAIIRISGSAALAAAQELAGELPAPREARVRTLRDSSGEHLDRALVLVFPGPATATGEDLVELHLHGGRAVVAAVEMALAIQPDLRRADPGEFTRRALANGRIDLAEAEGLGDLLTAETELQRRAALSMADGALSRRIASWRARLLGLAARIEGSLDFSDEADVPAALLDDIRQSARSVADDMTATLAAPTVERLRDGVRVVLAGPPNSGKSTLLNALVRREAAIVSPIAGTTRDRIEVSVARDGIPFVLTDTAGLRDATDDVIERIGIARADEAIEGADIVLWLSDDAPRDPAMVWLHARADLPGRGHFTAGPVMSVSALDDASVEVLWTLVTSRASSLIPKPGDLALNVRQANHCRDAVEALADIASLDELVVADALRRANVALAKITGHSGVETMLDTLFGKFCIGK</sequence>
<keyword evidence="4 7" id="KW-0378">Hydrolase</keyword>
<dbReference type="SUPFAM" id="SSF116878">
    <property type="entry name" value="TrmE connector domain"/>
    <property type="match status" value="1"/>
</dbReference>
<dbReference type="Pfam" id="PF12631">
    <property type="entry name" value="MnmE_helical"/>
    <property type="match status" value="1"/>
</dbReference>
<feature type="binding site" evidence="7">
    <location>
        <position position="117"/>
    </location>
    <ligand>
        <name>(6S)-5-formyl-5,6,7,8-tetrahydrofolate</name>
        <dbReference type="ChEBI" id="CHEBI:57457"/>
    </ligand>
</feature>
<feature type="binding site" evidence="7">
    <location>
        <position position="223"/>
    </location>
    <ligand>
        <name>K(+)</name>
        <dbReference type="ChEBI" id="CHEBI:29103"/>
    </ligand>
</feature>
<feature type="binding site" evidence="7">
    <location>
        <position position="244"/>
    </location>
    <ligand>
        <name>K(+)</name>
        <dbReference type="ChEBI" id="CHEBI:29103"/>
    </ligand>
</feature>
<dbReference type="NCBIfam" id="TIGR00231">
    <property type="entry name" value="small_GTP"/>
    <property type="match status" value="1"/>
</dbReference>
<dbReference type="FunFam" id="3.30.1360.120:FF:000007">
    <property type="entry name" value="tRNA modification GTPase GTPBP3, mitochondrial"/>
    <property type="match status" value="1"/>
</dbReference>
<feature type="binding site" evidence="7">
    <location>
        <position position="425"/>
    </location>
    <ligand>
        <name>(6S)-5-formyl-5,6,7,8-tetrahydrofolate</name>
        <dbReference type="ChEBI" id="CHEBI:57457"/>
    </ligand>
</feature>
<dbReference type="Pfam" id="PF01926">
    <property type="entry name" value="MMR_HSR1"/>
    <property type="match status" value="1"/>
</dbReference>
<dbReference type="Gene3D" id="3.30.1360.120">
    <property type="entry name" value="Probable tRNA modification gtpase trme, domain 1"/>
    <property type="match status" value="1"/>
</dbReference>
<feature type="binding site" evidence="7">
    <location>
        <position position="227"/>
    </location>
    <ligand>
        <name>Mg(2+)</name>
        <dbReference type="ChEBI" id="CHEBI:18420"/>
    </ligand>
</feature>
<evidence type="ECO:0000256" key="2">
    <source>
        <dbReference type="ARBA" id="ARBA00022694"/>
    </source>
</evidence>
<dbReference type="HAMAP" id="MF_00379">
    <property type="entry name" value="GTPase_MnmE"/>
    <property type="match status" value="1"/>
</dbReference>
<feature type="binding site" evidence="7">
    <location>
        <position position="242"/>
    </location>
    <ligand>
        <name>K(+)</name>
        <dbReference type="ChEBI" id="CHEBI:29103"/>
    </ligand>
</feature>
<dbReference type="GO" id="GO:0030488">
    <property type="term" value="P:tRNA methylation"/>
    <property type="evidence" value="ECO:0007669"/>
    <property type="project" value="TreeGrafter"/>
</dbReference>
<proteinExistence type="inferred from homology"/>
<evidence type="ECO:0000313" key="12">
    <source>
        <dbReference type="Proteomes" id="UP000315673"/>
    </source>
</evidence>
<dbReference type="Proteomes" id="UP000315673">
    <property type="component" value="Chromosome"/>
</dbReference>
<accession>A0A5B8LKV0</accession>
<dbReference type="GO" id="GO:0005737">
    <property type="term" value="C:cytoplasm"/>
    <property type="evidence" value="ECO:0007669"/>
    <property type="project" value="UniProtKB-SubCell"/>
</dbReference>
<reference evidence="11 12" key="1">
    <citation type="submission" date="2019-07" db="EMBL/GenBank/DDBJ databases">
        <title>Full genome sequence of Sphingomonas sp. 4R-6-7(HKS19).</title>
        <authorList>
            <person name="Im W.-T."/>
        </authorList>
    </citation>
    <scope>NUCLEOTIDE SEQUENCE [LARGE SCALE GENOMIC DNA]</scope>
    <source>
        <strain evidence="11 12">HKS19</strain>
    </source>
</reference>
<feature type="domain" description="MnmE helical" evidence="10">
    <location>
        <begin position="120"/>
        <end position="422"/>
    </location>
</feature>
<protein>
    <recommendedName>
        <fullName evidence="7">tRNA modification GTPase MnmE</fullName>
        <ecNumber evidence="7">3.6.-.-</ecNumber>
    </recommendedName>
</protein>
<evidence type="ECO:0000256" key="1">
    <source>
        <dbReference type="ARBA" id="ARBA00011043"/>
    </source>
</evidence>
<dbReference type="PANTHER" id="PTHR42714">
    <property type="entry name" value="TRNA MODIFICATION GTPASE GTPBP3"/>
    <property type="match status" value="1"/>
</dbReference>
<dbReference type="SUPFAM" id="SSF52540">
    <property type="entry name" value="P-loop containing nucleoside triphosphate hydrolases"/>
    <property type="match status" value="1"/>
</dbReference>
<dbReference type="InterPro" id="IPR027368">
    <property type="entry name" value="MnmE_dom2"/>
</dbReference>
<comment type="subunit">
    <text evidence="7">Homodimer. Heterotetramer of two MnmE and two MnmG subunits.</text>
</comment>
<evidence type="ECO:0000256" key="6">
    <source>
        <dbReference type="ARBA" id="ARBA00023134"/>
    </source>
</evidence>
<keyword evidence="2 7" id="KW-0819">tRNA processing</keyword>
<feature type="domain" description="GTP-binding protein TrmE N-terminal" evidence="9">
    <location>
        <begin position="3"/>
        <end position="117"/>
    </location>
</feature>
<comment type="caution">
    <text evidence="7">Lacks conserved residue(s) required for the propagation of feature annotation.</text>
</comment>
<keyword evidence="7" id="KW-0963">Cytoplasm</keyword>
<gene>
    <name evidence="7 11" type="primary">mnmE</name>
    <name evidence="7" type="synonym">trmE</name>
    <name evidence="11" type="ORF">FPZ24_16355</name>
</gene>
<evidence type="ECO:0000259" key="8">
    <source>
        <dbReference type="Pfam" id="PF01926"/>
    </source>
</evidence>
<dbReference type="CDD" id="cd04164">
    <property type="entry name" value="trmE"/>
    <property type="match status" value="1"/>
</dbReference>
<feature type="binding site" evidence="7">
    <location>
        <begin position="242"/>
        <end position="248"/>
    </location>
    <ligand>
        <name>GTP</name>
        <dbReference type="ChEBI" id="CHEBI:37565"/>
    </ligand>
</feature>
<comment type="similarity">
    <text evidence="1 7">Belongs to the TRAFAC class TrmE-Era-EngA-EngB-Septin-like GTPase superfamily. TrmE GTPase family.</text>
</comment>
<comment type="subcellular location">
    <subcellularLocation>
        <location evidence="7">Cytoplasm</location>
    </subcellularLocation>
</comment>
<keyword evidence="7" id="KW-0460">Magnesium</keyword>
<dbReference type="GO" id="GO:0005525">
    <property type="term" value="F:GTP binding"/>
    <property type="evidence" value="ECO:0007669"/>
    <property type="project" value="UniProtKB-UniRule"/>
</dbReference>
<dbReference type="GO" id="GO:0003924">
    <property type="term" value="F:GTPase activity"/>
    <property type="evidence" value="ECO:0007669"/>
    <property type="project" value="UniProtKB-UniRule"/>
</dbReference>
<evidence type="ECO:0000256" key="5">
    <source>
        <dbReference type="ARBA" id="ARBA00022958"/>
    </source>
</evidence>
<dbReference type="CDD" id="cd14858">
    <property type="entry name" value="TrmE_N"/>
    <property type="match status" value="1"/>
</dbReference>
<dbReference type="Pfam" id="PF10396">
    <property type="entry name" value="TrmE_N"/>
    <property type="match status" value="1"/>
</dbReference>
<feature type="binding site" evidence="7">
    <location>
        <position position="20"/>
    </location>
    <ligand>
        <name>(6S)-5-formyl-5,6,7,8-tetrahydrofolate</name>
        <dbReference type="ChEBI" id="CHEBI:57457"/>
    </ligand>
</feature>
<dbReference type="PANTHER" id="PTHR42714:SF2">
    <property type="entry name" value="TRNA MODIFICATION GTPASE GTPBP3, MITOCHONDRIAL"/>
    <property type="match status" value="1"/>
</dbReference>
<dbReference type="GO" id="GO:0002098">
    <property type="term" value="P:tRNA wobble uridine modification"/>
    <property type="evidence" value="ECO:0007669"/>
    <property type="project" value="TreeGrafter"/>
</dbReference>
<comment type="function">
    <text evidence="7">Exhibits a very high intrinsic GTPase hydrolysis rate. Involved in the addition of a carboxymethylaminomethyl (cmnm) group at the wobble position (U34) of certain tRNAs, forming tRNA-cmnm(5)s(2)U34.</text>
</comment>
<dbReference type="InterPro" id="IPR005225">
    <property type="entry name" value="Small_GTP-bd"/>
</dbReference>
<dbReference type="OrthoDB" id="9805918at2"/>
<feature type="binding site" evidence="7">
    <location>
        <begin position="223"/>
        <end position="228"/>
    </location>
    <ligand>
        <name>GTP</name>
        <dbReference type="ChEBI" id="CHEBI:37565"/>
    </ligand>
</feature>
<dbReference type="Gene3D" id="1.20.120.430">
    <property type="entry name" value="tRNA modification GTPase MnmE domain 2"/>
    <property type="match status" value="1"/>
</dbReference>
<dbReference type="InterPro" id="IPR027417">
    <property type="entry name" value="P-loop_NTPase"/>
</dbReference>
<dbReference type="GO" id="GO:0046872">
    <property type="term" value="F:metal ion binding"/>
    <property type="evidence" value="ECO:0007669"/>
    <property type="project" value="UniProtKB-KW"/>
</dbReference>
<evidence type="ECO:0000256" key="7">
    <source>
        <dbReference type="HAMAP-Rule" id="MF_00379"/>
    </source>
</evidence>
<keyword evidence="12" id="KW-1185">Reference proteome</keyword>
<feature type="binding site" evidence="7">
    <location>
        <begin position="267"/>
        <end position="270"/>
    </location>
    <ligand>
        <name>GTP</name>
        <dbReference type="ChEBI" id="CHEBI:37565"/>
    </ligand>
</feature>
<feature type="binding site" evidence="7">
    <location>
        <position position="77"/>
    </location>
    <ligand>
        <name>(6S)-5-formyl-5,6,7,8-tetrahydrofolate</name>
        <dbReference type="ChEBI" id="CHEBI:57457"/>
    </ligand>
</feature>
<dbReference type="EC" id="3.6.-.-" evidence="7"/>
<dbReference type="KEGG" id="spai:FPZ24_16355"/>
<dbReference type="RefSeq" id="WP_146573795.1">
    <property type="nucleotide sequence ID" value="NZ_CP042306.1"/>
</dbReference>
<keyword evidence="6 7" id="KW-0342">GTP-binding</keyword>
<feature type="domain" description="G" evidence="8">
    <location>
        <begin position="215"/>
        <end position="303"/>
    </location>
</feature>
<dbReference type="InterPro" id="IPR018948">
    <property type="entry name" value="GTP-bd_TrmE_N"/>
</dbReference>
<organism evidence="11 12">
    <name type="scientific">Sphingomonas panacisoli</name>
    <dbReference type="NCBI Taxonomy" id="1813879"/>
    <lineage>
        <taxon>Bacteria</taxon>
        <taxon>Pseudomonadati</taxon>
        <taxon>Pseudomonadota</taxon>
        <taxon>Alphaproteobacteria</taxon>
        <taxon>Sphingomonadales</taxon>
        <taxon>Sphingomonadaceae</taxon>
        <taxon>Sphingomonas</taxon>
    </lineage>
</organism>
<keyword evidence="5 7" id="KW-0630">Potassium</keyword>
<dbReference type="InterPro" id="IPR025867">
    <property type="entry name" value="MnmE_helical"/>
</dbReference>
<keyword evidence="7" id="KW-0479">Metal-binding</keyword>
<dbReference type="InterPro" id="IPR006073">
    <property type="entry name" value="GTP-bd"/>
</dbReference>
<keyword evidence="3 7" id="KW-0547">Nucleotide-binding</keyword>
<feature type="binding site" evidence="7">
    <location>
        <position position="248"/>
    </location>
    <ligand>
        <name>Mg(2+)</name>
        <dbReference type="ChEBI" id="CHEBI:18420"/>
    </ligand>
</feature>
<evidence type="ECO:0000313" key="11">
    <source>
        <dbReference type="EMBL" id="QDZ08848.1"/>
    </source>
</evidence>
<dbReference type="SUPFAM" id="SSF103025">
    <property type="entry name" value="Folate-binding domain"/>
    <property type="match status" value="1"/>
</dbReference>
<evidence type="ECO:0000259" key="10">
    <source>
        <dbReference type="Pfam" id="PF12631"/>
    </source>
</evidence>
<dbReference type="AlphaFoldDB" id="A0A5B8LKV0"/>
<evidence type="ECO:0000259" key="9">
    <source>
        <dbReference type="Pfam" id="PF10396"/>
    </source>
</evidence>
<comment type="cofactor">
    <cofactor evidence="7">
        <name>K(+)</name>
        <dbReference type="ChEBI" id="CHEBI:29103"/>
    </cofactor>
    <text evidence="7">Binds 1 potassium ion per subunit.</text>
</comment>
<dbReference type="InterPro" id="IPR031168">
    <property type="entry name" value="G_TrmE"/>
</dbReference>
<feature type="binding site" evidence="7">
    <location>
        <position position="247"/>
    </location>
    <ligand>
        <name>K(+)</name>
        <dbReference type="ChEBI" id="CHEBI:29103"/>
    </ligand>
</feature>
<dbReference type="NCBIfam" id="NF003661">
    <property type="entry name" value="PRK05291.1-3"/>
    <property type="match status" value="1"/>
</dbReference>
<name>A0A5B8LKV0_9SPHN</name>
<dbReference type="Gene3D" id="3.40.50.300">
    <property type="entry name" value="P-loop containing nucleotide triphosphate hydrolases"/>
    <property type="match status" value="1"/>
</dbReference>